<dbReference type="PANTHER" id="PTHR45526">
    <property type="entry name" value="TRANSCRIPTIONAL REGULATORY PROTEIN DPIA"/>
    <property type="match status" value="1"/>
</dbReference>
<keyword evidence="8 9" id="KW-0804">Transcription</keyword>
<dbReference type="Pfam" id="PF09339">
    <property type="entry name" value="HTH_IclR"/>
    <property type="match status" value="1"/>
</dbReference>
<dbReference type="SUPFAM" id="SSF46785">
    <property type="entry name" value="Winged helix' DNA-binding domain"/>
    <property type="match status" value="1"/>
</dbReference>
<dbReference type="AlphaFoldDB" id="A0A2P8GYF1"/>
<name>A0A2P8GYF1_9MICO</name>
<evidence type="ECO:0000259" key="12">
    <source>
        <dbReference type="PROSITE" id="PS50110"/>
    </source>
</evidence>
<dbReference type="GO" id="GO:0003700">
    <property type="term" value="F:DNA-binding transcription factor activity"/>
    <property type="evidence" value="ECO:0007669"/>
    <property type="project" value="InterPro"/>
</dbReference>
<feature type="domain" description="Response regulatory" evidence="12">
    <location>
        <begin position="5"/>
        <end position="116"/>
    </location>
</feature>
<dbReference type="InterPro" id="IPR036390">
    <property type="entry name" value="WH_DNA-bd_sf"/>
</dbReference>
<evidence type="ECO:0000256" key="11">
    <source>
        <dbReference type="SAM" id="MobiDB-lite"/>
    </source>
</evidence>
<dbReference type="InterPro" id="IPR051271">
    <property type="entry name" value="2C-system_Tx_regulators"/>
</dbReference>
<dbReference type="GO" id="GO:0000156">
    <property type="term" value="F:phosphorelay response regulator activity"/>
    <property type="evidence" value="ECO:0007669"/>
    <property type="project" value="TreeGrafter"/>
</dbReference>
<evidence type="ECO:0000256" key="3">
    <source>
        <dbReference type="ARBA" id="ARBA00022553"/>
    </source>
</evidence>
<evidence type="ECO:0000256" key="9">
    <source>
        <dbReference type="PIRNR" id="PIRNR006171"/>
    </source>
</evidence>
<keyword evidence="16" id="KW-1185">Reference proteome</keyword>
<feature type="region of interest" description="Disordered" evidence="11">
    <location>
        <begin position="203"/>
        <end position="227"/>
    </location>
</feature>
<dbReference type="Proteomes" id="UP000268291">
    <property type="component" value="Unassembled WGS sequence"/>
</dbReference>
<evidence type="ECO:0000256" key="5">
    <source>
        <dbReference type="ARBA" id="ARBA00023015"/>
    </source>
</evidence>
<dbReference type="GO" id="GO:0005737">
    <property type="term" value="C:cytoplasm"/>
    <property type="evidence" value="ECO:0007669"/>
    <property type="project" value="UniProtKB-SubCell"/>
</dbReference>
<dbReference type="Pfam" id="PF00072">
    <property type="entry name" value="Response_reg"/>
    <property type="match status" value="1"/>
</dbReference>
<reference evidence="13 15" key="1">
    <citation type="submission" date="2018-03" db="EMBL/GenBank/DDBJ databases">
        <title>Genomic Encyclopedia of Archaeal and Bacterial Type Strains, Phase II (KMG-II): from individual species to whole genera.</title>
        <authorList>
            <person name="Goeker M."/>
        </authorList>
    </citation>
    <scope>NUCLEOTIDE SEQUENCE [LARGE SCALE GENOMIC DNA]</scope>
    <source>
        <strain evidence="13 15">DSM 21548</strain>
    </source>
</reference>
<comment type="subcellular location">
    <subcellularLocation>
        <location evidence="1 9">Cytoplasm</location>
    </subcellularLocation>
</comment>
<feature type="modified residue" description="4-aspartylphosphate" evidence="10">
    <location>
        <position position="56"/>
    </location>
</feature>
<keyword evidence="2 9" id="KW-0963">Cytoplasm</keyword>
<sequence length="227" mass="23783">MTGLTVAIVDDDFRVAGLHGDIVAATAGFEVVGTAGTRAEAERLIAGTHVDLVLADVYLPDGDGIDLVRRLDVDAIVLSAATDGDTVRRAFRSGAFGYLVKPFPDERLGDLLRGYTRYRNLLAAGADTDQDTIGRARRALVVADGSATSGGRAPTEAAVLEALTSSDADLSAPEVAARVGISRATAQRYLAALARDGSATVSLSYGSTGRPEHRFRAARPGSRWSRP</sequence>
<accession>A0A2P8GYF1</accession>
<dbReference type="Gene3D" id="1.10.10.10">
    <property type="entry name" value="Winged helix-like DNA-binding domain superfamily/Winged helix DNA-binding domain"/>
    <property type="match status" value="1"/>
</dbReference>
<dbReference type="InterPro" id="IPR005471">
    <property type="entry name" value="Tscrpt_reg_IclR_N"/>
</dbReference>
<dbReference type="SUPFAM" id="SSF52172">
    <property type="entry name" value="CheY-like"/>
    <property type="match status" value="1"/>
</dbReference>
<keyword evidence="4 9" id="KW-0902">Two-component regulatory system</keyword>
<dbReference type="Proteomes" id="UP000241203">
    <property type="component" value="Unassembled WGS sequence"/>
</dbReference>
<evidence type="ECO:0000256" key="2">
    <source>
        <dbReference type="ARBA" id="ARBA00022490"/>
    </source>
</evidence>
<dbReference type="PIRSF" id="PIRSF006171">
    <property type="entry name" value="RR_citrat_malat"/>
    <property type="match status" value="1"/>
</dbReference>
<dbReference type="InterPro" id="IPR024187">
    <property type="entry name" value="Sig_transdc_resp-reg_cit/mal"/>
</dbReference>
<evidence type="ECO:0000256" key="8">
    <source>
        <dbReference type="ARBA" id="ARBA00023163"/>
    </source>
</evidence>
<evidence type="ECO:0000313" key="16">
    <source>
        <dbReference type="Proteomes" id="UP000268291"/>
    </source>
</evidence>
<evidence type="ECO:0000313" key="13">
    <source>
        <dbReference type="EMBL" id="PSL38996.1"/>
    </source>
</evidence>
<evidence type="ECO:0000256" key="7">
    <source>
        <dbReference type="ARBA" id="ARBA00023159"/>
    </source>
</evidence>
<comment type="caution">
    <text evidence="13">The sequence shown here is derived from an EMBL/GenBank/DDBJ whole genome shotgun (WGS) entry which is preliminary data.</text>
</comment>
<dbReference type="PROSITE" id="PS50110">
    <property type="entry name" value="RESPONSE_REGULATORY"/>
    <property type="match status" value="1"/>
</dbReference>
<dbReference type="Gene3D" id="3.40.50.2300">
    <property type="match status" value="1"/>
</dbReference>
<dbReference type="GO" id="GO:0003677">
    <property type="term" value="F:DNA binding"/>
    <property type="evidence" value="ECO:0007669"/>
    <property type="project" value="UniProtKB-KW"/>
</dbReference>
<reference evidence="14 16" key="2">
    <citation type="submission" date="2018-12" db="EMBL/GenBank/DDBJ databases">
        <authorList>
            <person name="hu s."/>
            <person name="Xu Y."/>
            <person name="Xu B."/>
            <person name="Li F."/>
        </authorList>
    </citation>
    <scope>NUCLEOTIDE SEQUENCE [LARGE SCALE GENOMIC DNA]</scope>
    <source>
        <strain evidence="14 16">KSW2-17</strain>
    </source>
</reference>
<keyword evidence="5 9" id="KW-0805">Transcription regulation</keyword>
<keyword evidence="6 9" id="KW-0238">DNA-binding</keyword>
<evidence type="ECO:0000256" key="4">
    <source>
        <dbReference type="ARBA" id="ARBA00023012"/>
    </source>
</evidence>
<evidence type="ECO:0000313" key="14">
    <source>
        <dbReference type="EMBL" id="RUQ86550.1"/>
    </source>
</evidence>
<dbReference type="PANTHER" id="PTHR45526:SF1">
    <property type="entry name" value="TRANSCRIPTIONAL REGULATORY PROTEIN DCUR-RELATED"/>
    <property type="match status" value="1"/>
</dbReference>
<organism evidence="13 15">
    <name type="scientific">Labedella gwakjiensis</name>
    <dbReference type="NCBI Taxonomy" id="390269"/>
    <lineage>
        <taxon>Bacteria</taxon>
        <taxon>Bacillati</taxon>
        <taxon>Actinomycetota</taxon>
        <taxon>Actinomycetes</taxon>
        <taxon>Micrococcales</taxon>
        <taxon>Microbacteriaceae</taxon>
        <taxon>Labedella</taxon>
    </lineage>
</organism>
<dbReference type="InterPro" id="IPR011006">
    <property type="entry name" value="CheY-like_superfamily"/>
</dbReference>
<dbReference type="SMART" id="SM00448">
    <property type="entry name" value="REC"/>
    <property type="match status" value="1"/>
</dbReference>
<evidence type="ECO:0000256" key="6">
    <source>
        <dbReference type="ARBA" id="ARBA00023125"/>
    </source>
</evidence>
<evidence type="ECO:0000256" key="1">
    <source>
        <dbReference type="ARBA" id="ARBA00004496"/>
    </source>
</evidence>
<keyword evidence="3 10" id="KW-0597">Phosphoprotein</keyword>
<gene>
    <name evidence="13" type="ORF">CLV49_2627</name>
    <name evidence="14" type="ORF">ELQ93_06090</name>
</gene>
<dbReference type="InterPro" id="IPR001789">
    <property type="entry name" value="Sig_transdc_resp-reg_receiver"/>
</dbReference>
<proteinExistence type="predicted"/>
<keyword evidence="7 9" id="KW-0010">Activator</keyword>
<dbReference type="InterPro" id="IPR036388">
    <property type="entry name" value="WH-like_DNA-bd_sf"/>
</dbReference>
<dbReference type="EMBL" id="RZGY01000001">
    <property type="protein sequence ID" value="RUQ86550.1"/>
    <property type="molecule type" value="Genomic_DNA"/>
</dbReference>
<evidence type="ECO:0000256" key="10">
    <source>
        <dbReference type="PROSITE-ProRule" id="PRU00169"/>
    </source>
</evidence>
<protein>
    <recommendedName>
        <fullName evidence="9">Transcriptional regulatory protein</fullName>
    </recommendedName>
</protein>
<dbReference type="EMBL" id="PYAU01000001">
    <property type="protein sequence ID" value="PSL38996.1"/>
    <property type="molecule type" value="Genomic_DNA"/>
</dbReference>
<dbReference type="OrthoDB" id="7187989at2"/>
<evidence type="ECO:0000313" key="15">
    <source>
        <dbReference type="Proteomes" id="UP000241203"/>
    </source>
</evidence>
<dbReference type="RefSeq" id="WP_106563924.1">
    <property type="nucleotide sequence ID" value="NZ_PYAU01000001.1"/>
</dbReference>